<feature type="transmembrane region" description="Helical" evidence="2">
    <location>
        <begin position="114"/>
        <end position="134"/>
    </location>
</feature>
<dbReference type="RefSeq" id="WP_162659460.1">
    <property type="nucleotide sequence ID" value="NZ_LR593887.1"/>
</dbReference>
<sequence>MFANGMMTRNTRIVLFLVAMIGFSAYGSFQALAFASLGRDGWATAQDVRIVSGGRSSGPSQSVAVVYVDTNLGRQEGTIRVPMKQPITVGESLRVRHIPGWSGWVRWHEETGRVWLIAFAIFVLIAGVTAALTLDFDGAKSSAAVPDSDASNDPSAHPATTASGSSADSSPAKPEDDMDAMLRARGWKK</sequence>
<dbReference type="EMBL" id="LR586016">
    <property type="protein sequence ID" value="VIP04369.1"/>
    <property type="molecule type" value="Genomic_DNA"/>
</dbReference>
<gene>
    <name evidence="3" type="ORF">GMBLW1_48240</name>
</gene>
<keyword evidence="2" id="KW-0472">Membrane</keyword>
<evidence type="ECO:0000256" key="2">
    <source>
        <dbReference type="SAM" id="Phobius"/>
    </source>
</evidence>
<proteinExistence type="predicted"/>
<dbReference type="Proteomes" id="UP000464378">
    <property type="component" value="Chromosome"/>
</dbReference>
<name>A0A6C2YTL0_9BACT</name>
<dbReference type="InParanoid" id="A0A6C2YTL0"/>
<accession>A0A6C2YTL0</accession>
<evidence type="ECO:0000313" key="4">
    <source>
        <dbReference type="Proteomes" id="UP000464378"/>
    </source>
</evidence>
<dbReference type="KEGG" id="tim:GMBLW1_48240"/>
<evidence type="ECO:0000313" key="3">
    <source>
        <dbReference type="EMBL" id="VIP04369.1"/>
    </source>
</evidence>
<dbReference type="AlphaFoldDB" id="A0A6C2YTL0"/>
<feature type="compositionally biased region" description="Low complexity" evidence="1">
    <location>
        <begin position="158"/>
        <end position="172"/>
    </location>
</feature>
<organism evidence="3">
    <name type="scientific">Tuwongella immobilis</name>
    <dbReference type="NCBI Taxonomy" id="692036"/>
    <lineage>
        <taxon>Bacteria</taxon>
        <taxon>Pseudomonadati</taxon>
        <taxon>Planctomycetota</taxon>
        <taxon>Planctomycetia</taxon>
        <taxon>Gemmatales</taxon>
        <taxon>Gemmataceae</taxon>
        <taxon>Tuwongella</taxon>
    </lineage>
</organism>
<keyword evidence="2" id="KW-1133">Transmembrane helix</keyword>
<evidence type="ECO:0000256" key="1">
    <source>
        <dbReference type="SAM" id="MobiDB-lite"/>
    </source>
</evidence>
<keyword evidence="4" id="KW-1185">Reference proteome</keyword>
<dbReference type="EMBL" id="LR593887">
    <property type="protein sequence ID" value="VTS06100.1"/>
    <property type="molecule type" value="Genomic_DNA"/>
</dbReference>
<keyword evidence="2" id="KW-0812">Transmembrane</keyword>
<reference evidence="3" key="1">
    <citation type="submission" date="2019-04" db="EMBL/GenBank/DDBJ databases">
        <authorList>
            <consortium name="Science for Life Laboratories"/>
        </authorList>
    </citation>
    <scope>NUCLEOTIDE SEQUENCE</scope>
    <source>
        <strain evidence="3">MBLW1</strain>
    </source>
</reference>
<protein>
    <submittedName>
        <fullName evidence="3">Uncharacterized protein</fullName>
    </submittedName>
</protein>
<feature type="region of interest" description="Disordered" evidence="1">
    <location>
        <begin position="141"/>
        <end position="189"/>
    </location>
</feature>